<dbReference type="CDD" id="cd02440">
    <property type="entry name" value="AdoMet_MTases"/>
    <property type="match status" value="1"/>
</dbReference>
<dbReference type="InterPro" id="IPR029063">
    <property type="entry name" value="SAM-dependent_MTases_sf"/>
</dbReference>
<dbReference type="PANTHER" id="PTHR37211">
    <property type="entry name" value="EXPRESSED PROTEIN"/>
    <property type="match status" value="1"/>
</dbReference>
<gene>
    <name evidence="1" type="ORF">A9Q84_08070</name>
</gene>
<dbReference type="SUPFAM" id="SSF53335">
    <property type="entry name" value="S-adenosyl-L-methionine-dependent methyltransferases"/>
    <property type="match status" value="1"/>
</dbReference>
<dbReference type="Gene3D" id="2.20.25.110">
    <property type="entry name" value="S-adenosyl-L-methionine-dependent methyltransferases"/>
    <property type="match status" value="1"/>
</dbReference>
<evidence type="ECO:0000313" key="2">
    <source>
        <dbReference type="Proteomes" id="UP000196531"/>
    </source>
</evidence>
<dbReference type="Proteomes" id="UP000196531">
    <property type="component" value="Unassembled WGS sequence"/>
</dbReference>
<comment type="caution">
    <text evidence="1">The sequence shown here is derived from an EMBL/GenBank/DDBJ whole genome shotgun (WGS) entry which is preliminary data.</text>
</comment>
<dbReference type="Gene3D" id="3.40.50.150">
    <property type="entry name" value="Vaccinia Virus protein VP39"/>
    <property type="match status" value="1"/>
</dbReference>
<protein>
    <recommendedName>
        <fullName evidence="3">Methyltransferase type 11 domain-containing protein</fullName>
    </recommendedName>
</protein>
<sequence length="262" mass="30845">MAKLSLEDKYMLYESSVQNHESDIDFINKEYRRIFKKLPLSLREDFGGTAAMACDWVKQSASHIAWGVDLDSEPIKFGRENHYKRLDDAEQNRMKYIEGNVLESRDFKADVVVAFNFSYFIFKERETLVNYFKKVREGLNDQGAFFVDLFGGTDACQELEEETEHDDHTYFWDCDSFNPITSDVQYYIHFKYKGQKYERVFSYDWRMWGLKELQDIMKEAGFSEVLAYWEGEDGDGGGDGNFYPSKIEENCESWVTYLCALK</sequence>
<evidence type="ECO:0000313" key="1">
    <source>
        <dbReference type="EMBL" id="OUR96304.1"/>
    </source>
</evidence>
<dbReference type="AlphaFoldDB" id="A0A1Y5F687"/>
<dbReference type="PANTHER" id="PTHR37211:SF1">
    <property type="entry name" value="EXPRESSED PROTEIN"/>
    <property type="match status" value="1"/>
</dbReference>
<dbReference type="EMBL" id="MAAO01000006">
    <property type="protein sequence ID" value="OUR96304.1"/>
    <property type="molecule type" value="Genomic_DNA"/>
</dbReference>
<accession>A0A1Y5F687</accession>
<evidence type="ECO:0008006" key="3">
    <source>
        <dbReference type="Google" id="ProtNLM"/>
    </source>
</evidence>
<reference evidence="2" key="1">
    <citation type="journal article" date="2017" name="Proc. Natl. Acad. Sci. U.S.A.">
        <title>Simulation of Deepwater Horizon oil plume reveals substrate specialization within a complex community of hydrocarbon-degraders.</title>
        <authorList>
            <person name="Hu P."/>
            <person name="Dubinsky E.A."/>
            <person name="Probst A.J."/>
            <person name="Wang J."/>
            <person name="Sieber C.M.K."/>
            <person name="Tom L.M."/>
            <person name="Gardinali P."/>
            <person name="Banfield J.F."/>
            <person name="Atlas R.M."/>
            <person name="Andersen G.L."/>
        </authorList>
    </citation>
    <scope>NUCLEOTIDE SEQUENCE [LARGE SCALE GENOMIC DNA]</scope>
</reference>
<proteinExistence type="predicted"/>
<organism evidence="1 2">
    <name type="scientific">Halobacteriovorax marinus</name>
    <dbReference type="NCBI Taxonomy" id="97084"/>
    <lineage>
        <taxon>Bacteria</taxon>
        <taxon>Pseudomonadati</taxon>
        <taxon>Bdellovibrionota</taxon>
        <taxon>Bacteriovoracia</taxon>
        <taxon>Bacteriovoracales</taxon>
        <taxon>Halobacteriovoraceae</taxon>
        <taxon>Halobacteriovorax</taxon>
    </lineage>
</organism>
<name>A0A1Y5F687_9BACT</name>